<dbReference type="EMBL" id="CADCUW010000488">
    <property type="protein sequence ID" value="CAA9442084.1"/>
    <property type="molecule type" value="Genomic_DNA"/>
</dbReference>
<reference evidence="1" key="1">
    <citation type="submission" date="2020-02" db="EMBL/GenBank/DDBJ databases">
        <authorList>
            <person name="Meier V. D."/>
        </authorList>
    </citation>
    <scope>NUCLEOTIDE SEQUENCE</scope>
    <source>
        <strain evidence="1">AVDCRST_MAG01</strain>
    </source>
</reference>
<gene>
    <name evidence="1" type="ORF">AVDCRST_MAG01-01-3752</name>
</gene>
<feature type="non-terminal residue" evidence="1">
    <location>
        <position position="1"/>
    </location>
</feature>
<organism evidence="1">
    <name type="scientific">uncultured Rubrobacteraceae bacterium</name>
    <dbReference type="NCBI Taxonomy" id="349277"/>
    <lineage>
        <taxon>Bacteria</taxon>
        <taxon>Bacillati</taxon>
        <taxon>Actinomycetota</taxon>
        <taxon>Rubrobacteria</taxon>
        <taxon>Rubrobacterales</taxon>
        <taxon>Rubrobacteraceae</taxon>
        <taxon>environmental samples</taxon>
    </lineage>
</organism>
<accession>A0A6J4QEU2</accession>
<sequence>ALIDAGLVLEFLHEHDYTLFPRWPILEKTGFDTYRLPEGTPRIPLMYSLLARKPR</sequence>
<name>A0A6J4QEU2_9ACTN</name>
<dbReference type="AlphaFoldDB" id="A0A6J4QEU2"/>
<proteinExistence type="predicted"/>
<evidence type="ECO:0000313" key="1">
    <source>
        <dbReference type="EMBL" id="CAA9442084.1"/>
    </source>
</evidence>
<evidence type="ECO:0008006" key="2">
    <source>
        <dbReference type="Google" id="ProtNLM"/>
    </source>
</evidence>
<protein>
    <recommendedName>
        <fullName evidence="2">SAM-dependent methyltransferase</fullName>
    </recommendedName>
</protein>